<reference evidence="1" key="1">
    <citation type="submission" date="2019-01" db="EMBL/GenBank/DDBJ databases">
        <title>Genomic signatures and co-occurrence patterns of the ultra-small Saccharimodia (Patescibacteria phylum) suggest a symbiotic lifestyle.</title>
        <authorList>
            <person name="Lemos L."/>
            <person name="Medeiros J."/>
            <person name="Andreote F."/>
            <person name="Fernandes G."/>
            <person name="Varani A."/>
            <person name="Oliveira G."/>
            <person name="Pylro V."/>
        </authorList>
    </citation>
    <scope>NUCLEOTIDE SEQUENCE [LARGE SCALE GENOMIC DNA]</scope>
    <source>
        <strain evidence="1">AMD01</strain>
    </source>
</reference>
<dbReference type="Proteomes" id="UP000289269">
    <property type="component" value="Unassembled WGS sequence"/>
</dbReference>
<dbReference type="AlphaFoldDB" id="A0A4Q0AG16"/>
<sequence length="443" mass="49058">MSEILYNKLGINERSSTESGLYPTSRNSALLGTEHAVTDLRRVFPRLHPEVIEEADALINRGYSINIVDSLPRYELEESTQAKVDHIIEDLSPRPDCLDVLLDPDIHPASACWHKMAKRAIALHTLYNAGEVTSLGEYIDPDVYDKSLFGGKSAAAVMLEEKKPEKAQRIVESYKHFVTMPIDNTKDRFGLTSRDYLAGVIDSHAVRSRAAVAAAMAQRHLQSALGRKDKKVVSASLACGAAGPVYEMAASAKASGINFDKIILVDNDVMALASAASLAEHYNLSSAVEIQRKNLFKGKLTDYIEPQSVDVVDMLGLFEYIPETVKLGGMINYKAAEAFLRSAKDIVRPGGIIILGNMLKARPQQVFFDKIWPKLYQRSIHKVLAIIQRAGYDLNDVTVDVPGREGVYAVYGIRVPGYESRPRGIANGRHHLGLARWIMHLKY</sequence>
<dbReference type="EMBL" id="SCKW01000034">
    <property type="protein sequence ID" value="RWZ78101.1"/>
    <property type="molecule type" value="Genomic_DNA"/>
</dbReference>
<protein>
    <recommendedName>
        <fullName evidence="3">Methyltransferase domain-containing protein</fullName>
    </recommendedName>
</protein>
<proteinExistence type="predicted"/>
<gene>
    <name evidence="1" type="ORF">EOT04_02950</name>
</gene>
<organism evidence="1 2">
    <name type="scientific">Candidatus Chaera renei</name>
    <dbReference type="NCBI Taxonomy" id="2506947"/>
    <lineage>
        <taxon>Bacteria</taxon>
        <taxon>Candidatus Saccharimonadota</taxon>
        <taxon>Candidatus Saccharimonadia</taxon>
        <taxon>Candidatus Saccharimonadales</taxon>
        <taxon>Candidatus Saccharimonadaceae</taxon>
        <taxon>Candidatus Chaera</taxon>
    </lineage>
</organism>
<comment type="caution">
    <text evidence="1">The sequence shown here is derived from an EMBL/GenBank/DDBJ whole genome shotgun (WGS) entry which is preliminary data.</text>
</comment>
<dbReference type="Gene3D" id="3.40.50.150">
    <property type="entry name" value="Vaccinia Virus protein VP39"/>
    <property type="match status" value="1"/>
</dbReference>
<accession>A0A4Q0AG16</accession>
<dbReference type="SUPFAM" id="SSF53335">
    <property type="entry name" value="S-adenosyl-L-methionine-dependent methyltransferases"/>
    <property type="match status" value="1"/>
</dbReference>
<dbReference type="InterPro" id="IPR029063">
    <property type="entry name" value="SAM-dependent_MTases_sf"/>
</dbReference>
<name>A0A4Q0AG16_9BACT</name>
<evidence type="ECO:0000313" key="1">
    <source>
        <dbReference type="EMBL" id="RWZ78101.1"/>
    </source>
</evidence>
<evidence type="ECO:0008006" key="3">
    <source>
        <dbReference type="Google" id="ProtNLM"/>
    </source>
</evidence>
<keyword evidence="2" id="KW-1185">Reference proteome</keyword>
<evidence type="ECO:0000313" key="2">
    <source>
        <dbReference type="Proteomes" id="UP000289269"/>
    </source>
</evidence>